<dbReference type="EMBL" id="MCGT01000059">
    <property type="protein sequence ID" value="ORX43033.1"/>
    <property type="molecule type" value="Genomic_DNA"/>
</dbReference>
<dbReference type="PROSITE" id="PS00136">
    <property type="entry name" value="SUBTILASE_ASP"/>
    <property type="match status" value="1"/>
</dbReference>
<dbReference type="InterPro" id="IPR023827">
    <property type="entry name" value="Peptidase_S8_Asp-AS"/>
</dbReference>
<dbReference type="SUPFAM" id="SSF52743">
    <property type="entry name" value="Subtilisin-like"/>
    <property type="match status" value="1"/>
</dbReference>
<protein>
    <submittedName>
        <fullName evidence="8">Subtilisin-like protein</fullName>
    </submittedName>
</protein>
<evidence type="ECO:0000256" key="5">
    <source>
        <dbReference type="PROSITE-ProRule" id="PRU01240"/>
    </source>
</evidence>
<organism evidence="8 9">
    <name type="scientific">Hesseltinella vesiculosa</name>
    <dbReference type="NCBI Taxonomy" id="101127"/>
    <lineage>
        <taxon>Eukaryota</taxon>
        <taxon>Fungi</taxon>
        <taxon>Fungi incertae sedis</taxon>
        <taxon>Mucoromycota</taxon>
        <taxon>Mucoromycotina</taxon>
        <taxon>Mucoromycetes</taxon>
        <taxon>Mucorales</taxon>
        <taxon>Cunninghamellaceae</taxon>
        <taxon>Hesseltinella</taxon>
    </lineage>
</organism>
<dbReference type="PROSITE" id="PS00137">
    <property type="entry name" value="SUBTILASE_HIS"/>
    <property type="match status" value="1"/>
</dbReference>
<dbReference type="OrthoDB" id="206201at2759"/>
<feature type="active site" description="Charge relay system" evidence="5">
    <location>
        <position position="297"/>
    </location>
</feature>
<comment type="similarity">
    <text evidence="1 5 6">Belongs to the peptidase S8 family.</text>
</comment>
<name>A0A1X2G2W2_9FUNG</name>
<dbReference type="PROSITE" id="PS00138">
    <property type="entry name" value="SUBTILASE_SER"/>
    <property type="match status" value="1"/>
</dbReference>
<feature type="active site" description="Charge relay system" evidence="5">
    <location>
        <position position="143"/>
    </location>
</feature>
<dbReference type="PRINTS" id="PR00723">
    <property type="entry name" value="SUBTILISIN"/>
</dbReference>
<dbReference type="GO" id="GO:0004252">
    <property type="term" value="F:serine-type endopeptidase activity"/>
    <property type="evidence" value="ECO:0007669"/>
    <property type="project" value="UniProtKB-UniRule"/>
</dbReference>
<accession>A0A1X2G2W2</accession>
<keyword evidence="2 5" id="KW-0645">Protease</keyword>
<dbReference type="InterPro" id="IPR022398">
    <property type="entry name" value="Peptidase_S8_His-AS"/>
</dbReference>
<dbReference type="CDD" id="cd04077">
    <property type="entry name" value="Peptidases_S8_PCSK9_ProteinaseK_like"/>
    <property type="match status" value="1"/>
</dbReference>
<evidence type="ECO:0000256" key="1">
    <source>
        <dbReference type="ARBA" id="ARBA00011073"/>
    </source>
</evidence>
<evidence type="ECO:0000256" key="2">
    <source>
        <dbReference type="ARBA" id="ARBA00022670"/>
    </source>
</evidence>
<dbReference type="InterPro" id="IPR036852">
    <property type="entry name" value="Peptidase_S8/S53_dom_sf"/>
</dbReference>
<dbReference type="GO" id="GO:0005615">
    <property type="term" value="C:extracellular space"/>
    <property type="evidence" value="ECO:0007669"/>
    <property type="project" value="TreeGrafter"/>
</dbReference>
<keyword evidence="3 5" id="KW-0378">Hydrolase</keyword>
<dbReference type="InterPro" id="IPR000209">
    <property type="entry name" value="Peptidase_S8/S53_dom"/>
</dbReference>
<dbReference type="InterPro" id="IPR034193">
    <property type="entry name" value="PCSK9_ProteinaseK-like"/>
</dbReference>
<dbReference type="InterPro" id="IPR023828">
    <property type="entry name" value="Peptidase_S8_Ser-AS"/>
</dbReference>
<dbReference type="Pfam" id="PF00082">
    <property type="entry name" value="Peptidase_S8"/>
    <property type="match status" value="1"/>
</dbReference>
<dbReference type="GO" id="GO:0006508">
    <property type="term" value="P:proteolysis"/>
    <property type="evidence" value="ECO:0007669"/>
    <property type="project" value="UniProtKB-KW"/>
</dbReference>
<dbReference type="Proteomes" id="UP000242146">
    <property type="component" value="Unassembled WGS sequence"/>
</dbReference>
<feature type="domain" description="Peptidase S8/S53" evidence="7">
    <location>
        <begin position="108"/>
        <end position="324"/>
    </location>
</feature>
<dbReference type="InterPro" id="IPR050131">
    <property type="entry name" value="Peptidase_S8_subtilisin-like"/>
</dbReference>
<evidence type="ECO:0000313" key="9">
    <source>
        <dbReference type="Proteomes" id="UP000242146"/>
    </source>
</evidence>
<evidence type="ECO:0000256" key="6">
    <source>
        <dbReference type="RuleBase" id="RU003355"/>
    </source>
</evidence>
<dbReference type="STRING" id="101127.A0A1X2G2W2"/>
<dbReference type="InterPro" id="IPR015500">
    <property type="entry name" value="Peptidase_S8_subtilisin-rel"/>
</dbReference>
<proteinExistence type="inferred from homology"/>
<dbReference type="AlphaFoldDB" id="A0A1X2G2W2"/>
<evidence type="ECO:0000259" key="7">
    <source>
        <dbReference type="Pfam" id="PF00082"/>
    </source>
</evidence>
<feature type="active site" description="Charge relay system" evidence="5">
    <location>
        <position position="111"/>
    </location>
</feature>
<dbReference type="PANTHER" id="PTHR43806">
    <property type="entry name" value="PEPTIDASE S8"/>
    <property type="match status" value="1"/>
</dbReference>
<gene>
    <name evidence="8" type="ORF">DM01DRAFT_1364936</name>
</gene>
<keyword evidence="9" id="KW-1185">Reference proteome</keyword>
<dbReference type="PROSITE" id="PS51892">
    <property type="entry name" value="SUBTILASE"/>
    <property type="match status" value="1"/>
</dbReference>
<dbReference type="PANTHER" id="PTHR43806:SF66">
    <property type="entry name" value="SERIN ENDOPEPTIDASE"/>
    <property type="match status" value="1"/>
</dbReference>
<sequence>MIETGEQFTAVAGTFSDEAFVDYLHQQTEVVDYVEPNQLYHSALFIPTALELEDEEEHGTEASWMPMPVQMKVADAPNWGLSRITHRSNSDLRSYGFQENAGEGIHAYVLDSGIHVSHNDFEGRAIKEASFVNSEDEEDYGGHGTHVAGKIAGLKYGVAKKAMVHAVKILDKSGTGTTSGLIKAISHVIQVAEPGRALINLSLSGPRSKVLNEIIHEATRNHNIPVFVSAGNAGTDACYFSPSSSIDVFAVGATDMNDRVPSYSDVGKCVSLYAPGSAIESTWIGSDDATQFLDGTSMANPHVAGIAATLMSERSYATVDELYDDIRSLATPDMLNFELTKKSSPNNNLIAYFGSEA</sequence>
<evidence type="ECO:0000256" key="4">
    <source>
        <dbReference type="ARBA" id="ARBA00022825"/>
    </source>
</evidence>
<dbReference type="Gene3D" id="3.40.50.200">
    <property type="entry name" value="Peptidase S8/S53 domain"/>
    <property type="match status" value="1"/>
</dbReference>
<reference evidence="8 9" key="1">
    <citation type="submission" date="2016-07" db="EMBL/GenBank/DDBJ databases">
        <title>Pervasive Adenine N6-methylation of Active Genes in Fungi.</title>
        <authorList>
            <consortium name="DOE Joint Genome Institute"/>
            <person name="Mondo S.J."/>
            <person name="Dannebaum R.O."/>
            <person name="Kuo R.C."/>
            <person name="Labutti K."/>
            <person name="Haridas S."/>
            <person name="Kuo A."/>
            <person name="Salamov A."/>
            <person name="Ahrendt S.R."/>
            <person name="Lipzen A."/>
            <person name="Sullivan W."/>
            <person name="Andreopoulos W.B."/>
            <person name="Clum A."/>
            <person name="Lindquist E."/>
            <person name="Daum C."/>
            <person name="Ramamoorthy G.K."/>
            <person name="Gryganskyi A."/>
            <person name="Culley D."/>
            <person name="Magnuson J.K."/>
            <person name="James T.Y."/>
            <person name="O'Malley M.A."/>
            <person name="Stajich J.E."/>
            <person name="Spatafora J.W."/>
            <person name="Visel A."/>
            <person name="Grigoriev I.V."/>
        </authorList>
    </citation>
    <scope>NUCLEOTIDE SEQUENCE [LARGE SCALE GENOMIC DNA]</scope>
    <source>
        <strain evidence="8 9">NRRL 3301</strain>
    </source>
</reference>
<evidence type="ECO:0000313" key="8">
    <source>
        <dbReference type="EMBL" id="ORX43033.1"/>
    </source>
</evidence>
<keyword evidence="4 5" id="KW-0720">Serine protease</keyword>
<evidence type="ECO:0000256" key="3">
    <source>
        <dbReference type="ARBA" id="ARBA00022801"/>
    </source>
</evidence>
<dbReference type="FunFam" id="3.40.50.200:FF:000007">
    <property type="entry name" value="Subtilisin-like serine protease"/>
    <property type="match status" value="1"/>
</dbReference>
<comment type="caution">
    <text evidence="8">The sequence shown here is derived from an EMBL/GenBank/DDBJ whole genome shotgun (WGS) entry which is preliminary data.</text>
</comment>